<dbReference type="EMBL" id="DS234427">
    <property type="protein sequence ID" value="EDS33970.1"/>
    <property type="molecule type" value="Genomic_DNA"/>
</dbReference>
<protein>
    <submittedName>
        <fullName evidence="2 3">Uncharacterized protein</fullName>
    </submittedName>
</protein>
<organism>
    <name type="scientific">Culex quinquefasciatus</name>
    <name type="common">Southern house mosquito</name>
    <name type="synonym">Culex pungens</name>
    <dbReference type="NCBI Taxonomy" id="7176"/>
    <lineage>
        <taxon>Eukaryota</taxon>
        <taxon>Metazoa</taxon>
        <taxon>Ecdysozoa</taxon>
        <taxon>Arthropoda</taxon>
        <taxon>Hexapoda</taxon>
        <taxon>Insecta</taxon>
        <taxon>Pterygota</taxon>
        <taxon>Neoptera</taxon>
        <taxon>Endopterygota</taxon>
        <taxon>Diptera</taxon>
        <taxon>Nematocera</taxon>
        <taxon>Culicoidea</taxon>
        <taxon>Culicidae</taxon>
        <taxon>Culicinae</taxon>
        <taxon>Culicini</taxon>
        <taxon>Culex</taxon>
        <taxon>Culex</taxon>
    </lineage>
</organism>
<dbReference type="AlphaFoldDB" id="B0XLE4"/>
<name>B0XLE4_CULQU</name>
<feature type="chain" id="PRO_5014567424" evidence="1">
    <location>
        <begin position="19"/>
        <end position="238"/>
    </location>
</feature>
<gene>
    <name evidence="3" type="primary">6054573</name>
    <name evidence="2" type="ORF">CpipJ_CPIJ020023</name>
</gene>
<reference evidence="2" key="1">
    <citation type="submission" date="2007-03" db="EMBL/GenBank/DDBJ databases">
        <title>Annotation of Culex pipiens quinquefasciatus.</title>
        <authorList>
            <consortium name="The Broad Institute Genome Sequencing Platform"/>
            <person name="Atkinson P.W."/>
            <person name="Hemingway J."/>
            <person name="Christensen B.M."/>
            <person name="Higgs S."/>
            <person name="Kodira C."/>
            <person name="Hannick L."/>
            <person name="Megy K."/>
            <person name="O'Leary S."/>
            <person name="Pearson M."/>
            <person name="Haas B.J."/>
            <person name="Mauceli E."/>
            <person name="Wortman J.R."/>
            <person name="Lee N.H."/>
            <person name="Guigo R."/>
            <person name="Stanke M."/>
            <person name="Alvarado L."/>
            <person name="Amedeo P."/>
            <person name="Antoine C.H."/>
            <person name="Arensburger P."/>
            <person name="Bidwell S.L."/>
            <person name="Crawford M."/>
            <person name="Camaro F."/>
            <person name="Devon K."/>
            <person name="Engels R."/>
            <person name="Hammond M."/>
            <person name="Howarth C."/>
            <person name="Koehrsen M."/>
            <person name="Lawson D."/>
            <person name="Montgomery P."/>
            <person name="Nene V."/>
            <person name="Nusbaum C."/>
            <person name="Puiu D."/>
            <person name="Romero-Severson J."/>
            <person name="Severson D.W."/>
            <person name="Shumway M."/>
            <person name="Sisk P."/>
            <person name="Stolte C."/>
            <person name="Zeng Q."/>
            <person name="Eisenstadt E."/>
            <person name="Fraser-Liggett C."/>
            <person name="Strausberg R."/>
            <person name="Galagan J."/>
            <person name="Birren B."/>
            <person name="Collins F.H."/>
        </authorList>
    </citation>
    <scope>NUCLEOTIDE SEQUENCE [LARGE SCALE GENOMIC DNA]</scope>
    <source>
        <strain evidence="2">JHB</strain>
    </source>
</reference>
<dbReference type="KEGG" id="cqu:CpipJ_CPIJ020023"/>
<dbReference type="InParanoid" id="B0XLE4"/>
<evidence type="ECO:0000313" key="4">
    <source>
        <dbReference type="Proteomes" id="UP000002320"/>
    </source>
</evidence>
<proteinExistence type="predicted"/>
<feature type="signal peptide" evidence="1">
    <location>
        <begin position="1"/>
        <end position="18"/>
    </location>
</feature>
<sequence>MAVVWKVLLCLIAATCSAQKSPTSYSASLIRYLSDQSSGIVDVWFLQLSNDPEQHELMEELLLSEELYDIPKRLISTRYASRLIERQPELLLIFGNYHAVTALRTLFAYVFFPNFKESVKIILFHQCSSRVEFARINSVFVMAKLFNVVYIRTDQLEVDYCLHYRDEFHGWHGEADFVDLFVDQTADLDGTVLHISFSFITLDGVFSRKKGVFNGRLLEWVFGTIEHVNGTCASFPDK</sequence>
<evidence type="ECO:0000313" key="2">
    <source>
        <dbReference type="EMBL" id="EDS33970.1"/>
    </source>
</evidence>
<dbReference type="EnsemblMetazoa" id="CPIJ020023-RA">
    <property type="protein sequence ID" value="CPIJ020023-PA"/>
    <property type="gene ID" value="CPIJ020023"/>
</dbReference>
<dbReference type="Proteomes" id="UP000002320">
    <property type="component" value="Unassembled WGS sequence"/>
</dbReference>
<reference evidence="3" key="2">
    <citation type="submission" date="2020-05" db="UniProtKB">
        <authorList>
            <consortium name="EnsemblMetazoa"/>
        </authorList>
    </citation>
    <scope>IDENTIFICATION</scope>
    <source>
        <strain evidence="3">JHB</strain>
    </source>
</reference>
<accession>B0XLE4</accession>
<evidence type="ECO:0000256" key="1">
    <source>
        <dbReference type="SAM" id="SignalP"/>
    </source>
</evidence>
<dbReference type="HOGENOM" id="CLU_1166835_0_0_1"/>
<dbReference type="VEuPathDB" id="VectorBase:CQUJHB020299"/>
<dbReference type="VEuPathDB" id="VectorBase:CPIJ020023"/>
<keyword evidence="1" id="KW-0732">Signal</keyword>
<keyword evidence="4" id="KW-1185">Reference proteome</keyword>
<evidence type="ECO:0000313" key="3">
    <source>
        <dbReference type="EnsemblMetazoa" id="CPIJ020023-PA"/>
    </source>
</evidence>